<keyword evidence="1" id="KW-0812">Transmembrane</keyword>
<evidence type="ECO:0000259" key="2">
    <source>
        <dbReference type="SMART" id="SM00387"/>
    </source>
</evidence>
<organism evidence="3 4">
    <name type="scientific">Spirosoma montaniterrae</name>
    <dbReference type="NCBI Taxonomy" id="1178516"/>
    <lineage>
        <taxon>Bacteria</taxon>
        <taxon>Pseudomonadati</taxon>
        <taxon>Bacteroidota</taxon>
        <taxon>Cytophagia</taxon>
        <taxon>Cytophagales</taxon>
        <taxon>Cytophagaceae</taxon>
        <taxon>Spirosoma</taxon>
    </lineage>
</organism>
<dbReference type="EMBL" id="CP014263">
    <property type="protein sequence ID" value="AQG80585.1"/>
    <property type="molecule type" value="Genomic_DNA"/>
</dbReference>
<keyword evidence="1" id="KW-0472">Membrane</keyword>
<dbReference type="Pfam" id="PF06580">
    <property type="entry name" value="His_kinase"/>
    <property type="match status" value="1"/>
</dbReference>
<protein>
    <submittedName>
        <fullName evidence="3">Histidine kinase</fullName>
    </submittedName>
</protein>
<dbReference type="GO" id="GO:0016020">
    <property type="term" value="C:membrane"/>
    <property type="evidence" value="ECO:0007669"/>
    <property type="project" value="InterPro"/>
</dbReference>
<feature type="transmembrane region" description="Helical" evidence="1">
    <location>
        <begin position="61"/>
        <end position="81"/>
    </location>
</feature>
<dbReference type="STRING" id="1178516.AWR27_15405"/>
<dbReference type="SMART" id="SM00387">
    <property type="entry name" value="HATPase_c"/>
    <property type="match status" value="1"/>
</dbReference>
<dbReference type="InterPro" id="IPR036890">
    <property type="entry name" value="HATPase_C_sf"/>
</dbReference>
<gene>
    <name evidence="3" type="ORF">AWR27_15405</name>
</gene>
<dbReference type="Gene3D" id="3.30.565.10">
    <property type="entry name" value="Histidine kinase-like ATPase, C-terminal domain"/>
    <property type="match status" value="1"/>
</dbReference>
<evidence type="ECO:0000313" key="4">
    <source>
        <dbReference type="Proteomes" id="UP000187941"/>
    </source>
</evidence>
<evidence type="ECO:0000256" key="1">
    <source>
        <dbReference type="SAM" id="Phobius"/>
    </source>
</evidence>
<dbReference type="InterPro" id="IPR010559">
    <property type="entry name" value="Sig_transdc_His_kin_internal"/>
</dbReference>
<keyword evidence="1" id="KW-1133">Transmembrane helix</keyword>
<keyword evidence="3" id="KW-0418">Kinase</keyword>
<dbReference type="InterPro" id="IPR003594">
    <property type="entry name" value="HATPase_dom"/>
</dbReference>
<accession>A0A1P9WYY0</accession>
<feature type="domain" description="Histidine kinase/HSP90-like ATPase" evidence="2">
    <location>
        <begin position="261"/>
        <end position="354"/>
    </location>
</feature>
<dbReference type="KEGG" id="smon:AWR27_15405"/>
<sequence length="354" mass="40588">MNWNRTAFWGITYRQLALVLGMYAAAILLYTVSLTISQQTWSKQSFGADFLAYLPRNTFEYGLKLLLTAPVWYLLFVRLRYWPLFHRVLLHVVLLPLFIMVWQSTYYAIADAFKLGRLRDSAQIWDTYIGALFYLVQFGVFHAYAYYRDYQQQRIREVELRELAVKSELSALKAQLNPHFLYNVFNTISATVPPAQEHTRELLADLADLFRYQLQASRTDLVTVADEIAFVRKYLDLEKARFGDRLRVYFDVSDDVLNQPMPPMLLQPLIENSVRHGIAPLIDGGDVLIKIDRQNGHLAVEVADTGVGLNGSAISGNGVGLANTRMRLSKMYGHELHISPVQPHGLRVQFEIPV</sequence>
<dbReference type="Pfam" id="PF02518">
    <property type="entry name" value="HATPase_c"/>
    <property type="match status" value="1"/>
</dbReference>
<proteinExistence type="predicted"/>
<dbReference type="AlphaFoldDB" id="A0A1P9WYY0"/>
<dbReference type="RefSeq" id="WP_077132013.1">
    <property type="nucleotide sequence ID" value="NZ_CP014263.1"/>
</dbReference>
<dbReference type="SUPFAM" id="SSF55874">
    <property type="entry name" value="ATPase domain of HSP90 chaperone/DNA topoisomerase II/histidine kinase"/>
    <property type="match status" value="1"/>
</dbReference>
<evidence type="ECO:0000313" key="3">
    <source>
        <dbReference type="EMBL" id="AQG80585.1"/>
    </source>
</evidence>
<feature type="transmembrane region" description="Helical" evidence="1">
    <location>
        <begin position="129"/>
        <end position="147"/>
    </location>
</feature>
<dbReference type="InterPro" id="IPR050640">
    <property type="entry name" value="Bact_2-comp_sensor_kinase"/>
</dbReference>
<reference evidence="3 4" key="1">
    <citation type="submission" date="2016-01" db="EMBL/GenBank/DDBJ databases">
        <authorList>
            <person name="Oliw E.H."/>
        </authorList>
    </citation>
    <scope>NUCLEOTIDE SEQUENCE [LARGE SCALE GENOMIC DNA]</scope>
    <source>
        <strain evidence="3 4">DY10</strain>
    </source>
</reference>
<name>A0A1P9WYY0_9BACT</name>
<dbReference type="Proteomes" id="UP000187941">
    <property type="component" value="Chromosome"/>
</dbReference>
<keyword evidence="3" id="KW-0808">Transferase</keyword>
<dbReference type="GO" id="GO:0000155">
    <property type="term" value="F:phosphorelay sensor kinase activity"/>
    <property type="evidence" value="ECO:0007669"/>
    <property type="project" value="InterPro"/>
</dbReference>
<dbReference type="OrthoDB" id="9792992at2"/>
<keyword evidence="4" id="KW-1185">Reference proteome</keyword>
<feature type="transmembrane region" description="Helical" evidence="1">
    <location>
        <begin position="88"/>
        <end position="109"/>
    </location>
</feature>
<dbReference type="PANTHER" id="PTHR34220:SF7">
    <property type="entry name" value="SENSOR HISTIDINE KINASE YPDA"/>
    <property type="match status" value="1"/>
</dbReference>
<dbReference type="PANTHER" id="PTHR34220">
    <property type="entry name" value="SENSOR HISTIDINE KINASE YPDA"/>
    <property type="match status" value="1"/>
</dbReference>